<gene>
    <name evidence="2" type="ORF">BCR39DRAFT_531076</name>
</gene>
<dbReference type="AlphaFoldDB" id="A0A1Y2B4N5"/>
<dbReference type="EMBL" id="MCFC01000023">
    <property type="protein sequence ID" value="ORY29799.1"/>
    <property type="molecule type" value="Genomic_DNA"/>
</dbReference>
<feature type="compositionally biased region" description="Polar residues" evidence="1">
    <location>
        <begin position="258"/>
        <end position="272"/>
    </location>
</feature>
<feature type="compositionally biased region" description="Polar residues" evidence="1">
    <location>
        <begin position="310"/>
        <end position="325"/>
    </location>
</feature>
<reference evidence="2 3" key="1">
    <citation type="submission" date="2016-07" db="EMBL/GenBank/DDBJ databases">
        <title>Pervasive Adenine N6-methylation of Active Genes in Fungi.</title>
        <authorList>
            <consortium name="DOE Joint Genome Institute"/>
            <person name="Mondo S.J."/>
            <person name="Dannebaum R.O."/>
            <person name="Kuo R.C."/>
            <person name="Labutti K."/>
            <person name="Haridas S."/>
            <person name="Kuo A."/>
            <person name="Salamov A."/>
            <person name="Ahrendt S.R."/>
            <person name="Lipzen A."/>
            <person name="Sullivan W."/>
            <person name="Andreopoulos W.B."/>
            <person name="Clum A."/>
            <person name="Lindquist E."/>
            <person name="Daum C."/>
            <person name="Ramamoorthy G.K."/>
            <person name="Gryganskyi A."/>
            <person name="Culley D."/>
            <person name="Magnuson J.K."/>
            <person name="James T.Y."/>
            <person name="O'Malley M.A."/>
            <person name="Stajich J.E."/>
            <person name="Spatafora J.W."/>
            <person name="Visel A."/>
            <person name="Grigoriev I.V."/>
        </authorList>
    </citation>
    <scope>NUCLEOTIDE SEQUENCE [LARGE SCALE GENOMIC DNA]</scope>
    <source>
        <strain evidence="2 3">68-887.2</strain>
    </source>
</reference>
<evidence type="ECO:0000313" key="3">
    <source>
        <dbReference type="Proteomes" id="UP000193986"/>
    </source>
</evidence>
<evidence type="ECO:0000256" key="1">
    <source>
        <dbReference type="SAM" id="MobiDB-lite"/>
    </source>
</evidence>
<feature type="compositionally biased region" description="Polar residues" evidence="1">
    <location>
        <begin position="101"/>
        <end position="127"/>
    </location>
</feature>
<protein>
    <submittedName>
        <fullName evidence="2">Uncharacterized protein</fullName>
    </submittedName>
</protein>
<feature type="compositionally biased region" description="Basic and acidic residues" evidence="1">
    <location>
        <begin position="227"/>
        <end position="246"/>
    </location>
</feature>
<evidence type="ECO:0000313" key="2">
    <source>
        <dbReference type="EMBL" id="ORY29799.1"/>
    </source>
</evidence>
<feature type="region of interest" description="Disordered" evidence="1">
    <location>
        <begin position="98"/>
        <end position="480"/>
    </location>
</feature>
<name>A0A1Y2B4N5_9TREE</name>
<feature type="compositionally biased region" description="Basic and acidic residues" evidence="1">
    <location>
        <begin position="580"/>
        <end position="609"/>
    </location>
</feature>
<proteinExistence type="predicted"/>
<accession>A0A1Y2B4N5</accession>
<dbReference type="InParanoid" id="A0A1Y2B4N5"/>
<organism evidence="2 3">
    <name type="scientific">Naematelia encephala</name>
    <dbReference type="NCBI Taxonomy" id="71784"/>
    <lineage>
        <taxon>Eukaryota</taxon>
        <taxon>Fungi</taxon>
        <taxon>Dikarya</taxon>
        <taxon>Basidiomycota</taxon>
        <taxon>Agaricomycotina</taxon>
        <taxon>Tremellomycetes</taxon>
        <taxon>Tremellales</taxon>
        <taxon>Naemateliaceae</taxon>
        <taxon>Naematelia</taxon>
    </lineage>
</organism>
<feature type="compositionally biased region" description="Pro residues" evidence="1">
    <location>
        <begin position="339"/>
        <end position="352"/>
    </location>
</feature>
<feature type="region of interest" description="Disordered" evidence="1">
    <location>
        <begin position="1"/>
        <end position="30"/>
    </location>
</feature>
<feature type="compositionally biased region" description="Polar residues" evidence="1">
    <location>
        <begin position="138"/>
        <end position="154"/>
    </location>
</feature>
<feature type="compositionally biased region" description="Basic and acidic residues" evidence="1">
    <location>
        <begin position="274"/>
        <end position="286"/>
    </location>
</feature>
<keyword evidence="3" id="KW-1185">Reference proteome</keyword>
<dbReference type="Proteomes" id="UP000193986">
    <property type="component" value="Unassembled WGS sequence"/>
</dbReference>
<dbReference type="OrthoDB" id="2586466at2759"/>
<feature type="compositionally biased region" description="Polar residues" evidence="1">
    <location>
        <begin position="426"/>
        <end position="443"/>
    </location>
</feature>
<feature type="region of interest" description="Disordered" evidence="1">
    <location>
        <begin position="546"/>
        <end position="609"/>
    </location>
</feature>
<sequence length="643" mass="71022">MAILSSRPSRSYADVDHDANGLSPVGALPYGTRKIEGGFKTYRPPLVETHLKRSQLYDPNPTSHFAPLPPAFDLSRKHKKEVVKAGQKAELDHILQPGFRSASSMGQTDVDGDSTSLSGPSRSNGTRTAGGVDRQSRKTTGQSLRPSASVQSFRANGVYVDSNGTLHDTEYDPFKGVTDMSRQKSRRRSAFGQDRRRSSESSSSSDAGSQEEIVDRRKSTDTTGGNARDEEEMREKLEMERRRLDEVSGLAAARRRSIMSTRTGDGRSTPSLRSAEDALSLHDKFAGRSRSSQGHYVHSPLSPTFGPPLSATSYMSARTLPTTSEGGDESPKKSTETTQPPPALKMQPPPAPVHHKKSTETTQSHHHSQKTTIGPDKKITITGFDAPVSPMPKPQTPSVTAKSSEENHNRKLKVPSPGSVKFAGASSISRASSELTREPSTYSKPAERPREELFPETPAQKKKREERERRSGLSIPSSRVGSITIDTPIRTRVLPEIEIVEDDDPRVIIPEHGPSTRVQTKHDHVIRGPFSLALNAQSEGQRRASIDARSLTGGPTRSVSTVLEEGQGGYLPSRWASGDKNLRRTEDEKDKYRPREWNGQHPASEEWKPTLKDEIKRNWKDLATNARFSMFRAKKKLSRKTEF</sequence>
<comment type="caution">
    <text evidence="2">The sequence shown here is derived from an EMBL/GenBank/DDBJ whole genome shotgun (WGS) entry which is preliminary data.</text>
</comment>